<keyword evidence="3" id="KW-1185">Reference proteome</keyword>
<reference evidence="2 3" key="1">
    <citation type="submission" date="2019-08" db="EMBL/GenBank/DDBJ databases">
        <title>In-depth cultivation of the pig gut microbiome towards novel bacterial diversity and tailored functional studies.</title>
        <authorList>
            <person name="Wylensek D."/>
            <person name="Hitch T.C.A."/>
            <person name="Clavel T."/>
        </authorList>
    </citation>
    <scope>NUCLEOTIDE SEQUENCE [LARGE SCALE GENOMIC DNA]</scope>
    <source>
        <strain evidence="2 3">LKV-178-WT-2G</strain>
    </source>
</reference>
<dbReference type="Pfam" id="PF08388">
    <property type="entry name" value="GIIM"/>
    <property type="match status" value="1"/>
</dbReference>
<proteinExistence type="predicted"/>
<dbReference type="EMBL" id="VUMM01000005">
    <property type="protein sequence ID" value="MSS01310.1"/>
    <property type="molecule type" value="Genomic_DNA"/>
</dbReference>
<dbReference type="InterPro" id="IPR013597">
    <property type="entry name" value="Mat_intron_G2"/>
</dbReference>
<gene>
    <name evidence="2" type="ORF">FYJ50_04195</name>
</gene>
<sequence>METKANIKSINKFKEKLHSETIRSKFCSIAYRISRLNPIIRGWINHFRICDMKE</sequence>
<accession>A0A7X2T3D2</accession>
<evidence type="ECO:0000313" key="2">
    <source>
        <dbReference type="EMBL" id="MSS01310.1"/>
    </source>
</evidence>
<feature type="domain" description="Group II intron maturase-specific" evidence="1">
    <location>
        <begin position="10"/>
        <end position="54"/>
    </location>
</feature>
<dbReference type="Proteomes" id="UP000470082">
    <property type="component" value="Unassembled WGS sequence"/>
</dbReference>
<evidence type="ECO:0000313" key="3">
    <source>
        <dbReference type="Proteomes" id="UP000470082"/>
    </source>
</evidence>
<comment type="caution">
    <text evidence="2">The sequence shown here is derived from an EMBL/GenBank/DDBJ whole genome shotgun (WGS) entry which is preliminary data.</text>
</comment>
<name>A0A7X2T3D2_9FIRM</name>
<dbReference type="AlphaFoldDB" id="A0A7X2T3D2"/>
<evidence type="ECO:0000259" key="1">
    <source>
        <dbReference type="Pfam" id="PF08388"/>
    </source>
</evidence>
<organism evidence="2 3">
    <name type="scientific">Floccifex porci</name>
    <dbReference type="NCBI Taxonomy" id="2606629"/>
    <lineage>
        <taxon>Bacteria</taxon>
        <taxon>Bacillati</taxon>
        <taxon>Bacillota</taxon>
        <taxon>Erysipelotrichia</taxon>
        <taxon>Erysipelotrichales</taxon>
        <taxon>Erysipelotrichaceae</taxon>
        <taxon>Floccifex</taxon>
    </lineage>
</organism>
<protein>
    <recommendedName>
        <fullName evidence="1">Group II intron maturase-specific domain-containing protein</fullName>
    </recommendedName>
</protein>
<dbReference type="RefSeq" id="WP_154459788.1">
    <property type="nucleotide sequence ID" value="NZ_VUMM01000005.1"/>
</dbReference>